<accession>A0A532V1T9</accession>
<dbReference type="SUPFAM" id="SSF82171">
    <property type="entry name" value="DPP6 N-terminal domain-like"/>
    <property type="match status" value="1"/>
</dbReference>
<dbReference type="AlphaFoldDB" id="A0A532V1T9"/>
<dbReference type="InterPro" id="IPR011042">
    <property type="entry name" value="6-blade_b-propeller_TolB-like"/>
</dbReference>
<protein>
    <submittedName>
        <fullName evidence="2">Uncharacterized protein</fullName>
    </submittedName>
</protein>
<proteinExistence type="predicted"/>
<dbReference type="EMBL" id="NJBN01000003">
    <property type="protein sequence ID" value="TKJ41166.1"/>
    <property type="molecule type" value="Genomic_DNA"/>
</dbReference>
<comment type="caution">
    <text evidence="2">The sequence shown here is derived from an EMBL/GenBank/DDBJ whole genome shotgun (WGS) entry which is preliminary data.</text>
</comment>
<dbReference type="InterPro" id="IPR011659">
    <property type="entry name" value="WD40"/>
</dbReference>
<feature type="chain" id="PRO_5021806066" evidence="1">
    <location>
        <begin position="19"/>
        <end position="292"/>
    </location>
</feature>
<evidence type="ECO:0000313" key="2">
    <source>
        <dbReference type="EMBL" id="TKJ41166.1"/>
    </source>
</evidence>
<sequence>MRAITYCLLTLLPATLQAINLQNLKPLTPESAYCMAPRWSHDGRLYCSTPKYTEILQINIQNGSLKPIASGMGCGFGFAFTPDGSIFYKKVVSEGRELWRTDPGGDEKLLISSPSIGLPAWFDGAMRLLVSDSVVSFATNGEITDQAAEGWVFQDGDVIYRLREGKPVERISPDGLQCCMPAISPDGLFLTYEILGRGLVATNLATREAQFLGAGNNVCWSNDGSAFLFDRTDDDGHRLTRGEIYLVKRDGYVAINITENTDLIAIHPAISPDGKFVAFEADGRIWMGELTE</sequence>
<dbReference type="Pfam" id="PF07676">
    <property type="entry name" value="PD40"/>
    <property type="match status" value="1"/>
</dbReference>
<name>A0A532V1T9_UNCL8</name>
<keyword evidence="1" id="KW-0732">Signal</keyword>
<organism evidence="2 3">
    <name type="scientific">candidate division LCP-89 bacterium B3_LCP</name>
    <dbReference type="NCBI Taxonomy" id="2012998"/>
    <lineage>
        <taxon>Bacteria</taxon>
        <taxon>Pseudomonadati</taxon>
        <taxon>Bacteria division LCP-89</taxon>
    </lineage>
</organism>
<dbReference type="Gene3D" id="2.120.10.30">
    <property type="entry name" value="TolB, C-terminal domain"/>
    <property type="match status" value="2"/>
</dbReference>
<evidence type="ECO:0000256" key="1">
    <source>
        <dbReference type="SAM" id="SignalP"/>
    </source>
</evidence>
<gene>
    <name evidence="2" type="ORF">CEE37_05730</name>
</gene>
<evidence type="ECO:0000313" key="3">
    <source>
        <dbReference type="Proteomes" id="UP000319619"/>
    </source>
</evidence>
<reference evidence="2 3" key="1">
    <citation type="submission" date="2017-06" db="EMBL/GenBank/DDBJ databases">
        <title>Novel microbial phyla capable of carbon fixation and sulfur reduction in deep-sea sediments.</title>
        <authorList>
            <person name="Huang J."/>
            <person name="Baker B."/>
            <person name="Wang Y."/>
        </authorList>
    </citation>
    <scope>NUCLEOTIDE SEQUENCE [LARGE SCALE GENOMIC DNA]</scope>
    <source>
        <strain evidence="2">B3_LCP</strain>
    </source>
</reference>
<dbReference type="Proteomes" id="UP000319619">
    <property type="component" value="Unassembled WGS sequence"/>
</dbReference>
<feature type="signal peptide" evidence="1">
    <location>
        <begin position="1"/>
        <end position="18"/>
    </location>
</feature>